<evidence type="ECO:0000313" key="5">
    <source>
        <dbReference type="RefSeq" id="XP_013774517.1"/>
    </source>
</evidence>
<reference evidence="5 6" key="1">
    <citation type="submission" date="2025-05" db="UniProtKB">
        <authorList>
            <consortium name="RefSeq"/>
        </authorList>
    </citation>
    <scope>IDENTIFICATION</scope>
    <source>
        <tissue evidence="5 6">Muscle</tissue>
    </source>
</reference>
<evidence type="ECO:0000256" key="1">
    <source>
        <dbReference type="SAM" id="Coils"/>
    </source>
</evidence>
<protein>
    <submittedName>
        <fullName evidence="5 6">Uncharacterized protein LOC106459444</fullName>
    </submittedName>
</protein>
<accession>A0ABM1SDE6</accession>
<keyword evidence="4" id="KW-1185">Reference proteome</keyword>
<dbReference type="Proteomes" id="UP000694941">
    <property type="component" value="Unplaced"/>
</dbReference>
<evidence type="ECO:0000313" key="4">
    <source>
        <dbReference type="Proteomes" id="UP000694941"/>
    </source>
</evidence>
<dbReference type="RefSeq" id="XP_022241650.1">
    <property type="nucleotide sequence ID" value="XM_022385942.1"/>
</dbReference>
<dbReference type="RefSeq" id="XP_022241651.1">
    <property type="nucleotide sequence ID" value="XM_022385943.1"/>
</dbReference>
<evidence type="ECO:0000259" key="3">
    <source>
        <dbReference type="PROSITE" id="PS50003"/>
    </source>
</evidence>
<dbReference type="RefSeq" id="XP_022241649.1">
    <property type="nucleotide sequence ID" value="XM_022385941.1"/>
</dbReference>
<keyword evidence="1" id="KW-0175">Coiled coil</keyword>
<dbReference type="Gene3D" id="2.30.29.30">
    <property type="entry name" value="Pleckstrin-homology domain (PH domain)/Phosphotyrosine-binding domain (PTB)"/>
    <property type="match status" value="1"/>
</dbReference>
<dbReference type="RefSeq" id="XP_022241652.1">
    <property type="nucleotide sequence ID" value="XM_022385944.1"/>
</dbReference>
<evidence type="ECO:0000256" key="2">
    <source>
        <dbReference type="SAM" id="MobiDB-lite"/>
    </source>
</evidence>
<proteinExistence type="predicted"/>
<dbReference type="InterPro" id="IPR008984">
    <property type="entry name" value="SMAD_FHA_dom_sf"/>
</dbReference>
<feature type="domain" description="PH" evidence="3">
    <location>
        <begin position="1125"/>
        <end position="1227"/>
    </location>
</feature>
<sequence>MSVGVFNNAPGEVTRKELGTEKQDVGILRGMKELPQFKDGVEVLETGKSLKLQTDQPHLVSLGGGRLSTSITIHPLPEGITRIGRDDASTTQDVVVQGPGIEKEHCYIENIGGLVKLYPIAKVMSVDGMRITEPMRLAQGSMICVGKANFFRFNHPQEARKMKMINPNMRVSFVPNDFSSVSDYIPAQKEAIRKSPGYTDCHSSTKYIAAQSDRSLMVKSSENDPEECLDFVQKVSKFEFLSHNHNVSQTSQNISQWPTQEGVYILPPGTQIYRDCRGSYYNNCNYSSPHSHSLPPSPVLKSYKALSTNGISHRSLFSSTTSNGIPFNENGIAIANHKTSLSPTLLKGSMKLESKAENKLKWCTPNSSYSGNFYSHHLSAEDLRTQEEKLEQQHIKAVEERRKEEEQRHQESLRLEEILNMCAEYEHQSKMKNELTKLEEKKNNSEASSSISSFIASNKDSPLTTTSGTHNAMLIYKTVDSSSDFSDSVGKDTAIISGQVSLKGMLKSGQTFLQQDSNFSSNSNSPLHSPPYQNRIKTNGSLPRDRSNHFFSSTRESQTRKEMCDENFTNSSQHSFNTVCSEDELTCILNPVSGSNNTPSRLQEASYGYLNSNAGTLFVPCPHSPRNRIRTVVVNEKANRFIPKDSSVCRCHEHKLYLDDSLLARINDTKISHEHVSGCWLTNSTNTYGTDALHHTKSRLMNQIAVLKKQLSEIEDLEREYVQEFEMEQALLQGEQQEEKQKHQEDQKKFGDLLKQQKLLEKEEERVKTQDMNQLEEAKKILQEHQQKLAEIVGLQQLLSENSIDEQVNFSQKEESKQICRLAEDKKDDKLAEHYKIEIEMLETKRKAFEDLEFQHLEHQTHFEEEKDALNQNLTELKNDIQERLNRLQELTEQEKSVKEQIILEKTKAEMEKKRTIGELNQLELKMQETDNIMQGLQEFCDPIILDNRSESSSLPSDNEQKKEVLDKKNVIFQNQHNVDFRNTLNDFMDRPSKNCESCYSFDSESSSVASTDLPTGSLSSSGDDPSQPTSIPTPSPRGDEELSFDVVFDSETRQQESTSYSKNDKLLDVPRASSGGEVRKREKLKSQRPLTRYLPVRGSELNLRHHIETAGHQIELCPFVQLTPTSCRGYLHKLGGALHIWKRRWFVFDRNKHALVYYSDKSESKVKGGVYFQAIEEVYVDHLHSSKSLYPGSTFCVKTYDRTFYLTAPSPEAMRIWVDVIFTGAEGYQEFLMNTAS</sequence>
<dbReference type="Pfam" id="PF00169">
    <property type="entry name" value="PH"/>
    <property type="match status" value="1"/>
</dbReference>
<feature type="coiled-coil region" evidence="1">
    <location>
        <begin position="832"/>
        <end position="926"/>
    </location>
</feature>
<dbReference type="SUPFAM" id="SSF49879">
    <property type="entry name" value="SMAD/FHA domain"/>
    <property type="match status" value="1"/>
</dbReference>
<dbReference type="Pfam" id="PF00498">
    <property type="entry name" value="FHA"/>
    <property type="match status" value="1"/>
</dbReference>
<name>A0ABM1SDE6_LIMPO</name>
<dbReference type="PANTHER" id="PTHR12156:SF5">
    <property type="entry name" value="FI18040P1"/>
    <property type="match status" value="1"/>
</dbReference>
<dbReference type="SUPFAM" id="SSF50729">
    <property type="entry name" value="PH domain-like"/>
    <property type="match status" value="1"/>
</dbReference>
<dbReference type="InterPro" id="IPR011993">
    <property type="entry name" value="PH-like_dom_sf"/>
</dbReference>
<dbReference type="RefSeq" id="XP_013774517.1">
    <property type="nucleotide sequence ID" value="XM_013919063.2"/>
</dbReference>
<feature type="coiled-coil region" evidence="1">
    <location>
        <begin position="697"/>
        <end position="727"/>
    </location>
</feature>
<dbReference type="InterPro" id="IPR052212">
    <property type="entry name" value="PH-like_domain"/>
</dbReference>
<dbReference type="InterPro" id="IPR000253">
    <property type="entry name" value="FHA_dom"/>
</dbReference>
<feature type="region of interest" description="Disordered" evidence="2">
    <location>
        <begin position="1006"/>
        <end position="1087"/>
    </location>
</feature>
<evidence type="ECO:0000313" key="6">
    <source>
        <dbReference type="RefSeq" id="XP_022241649.1"/>
    </source>
</evidence>
<gene>
    <name evidence="5 6 7 8 9" type="primary">LOC106459444</name>
</gene>
<dbReference type="InterPro" id="IPR001849">
    <property type="entry name" value="PH_domain"/>
</dbReference>
<feature type="coiled-coil region" evidence="1">
    <location>
        <begin position="768"/>
        <end position="795"/>
    </location>
</feature>
<feature type="compositionally biased region" description="Polar residues" evidence="2">
    <location>
        <begin position="1009"/>
        <end position="1025"/>
    </location>
</feature>
<feature type="coiled-coil region" evidence="1">
    <location>
        <begin position="380"/>
        <end position="448"/>
    </location>
</feature>
<evidence type="ECO:0000313" key="7">
    <source>
        <dbReference type="RefSeq" id="XP_022241650.1"/>
    </source>
</evidence>
<organism evidence="4 8">
    <name type="scientific">Limulus polyphemus</name>
    <name type="common">Atlantic horseshoe crab</name>
    <dbReference type="NCBI Taxonomy" id="6850"/>
    <lineage>
        <taxon>Eukaryota</taxon>
        <taxon>Metazoa</taxon>
        <taxon>Ecdysozoa</taxon>
        <taxon>Arthropoda</taxon>
        <taxon>Chelicerata</taxon>
        <taxon>Merostomata</taxon>
        <taxon>Xiphosura</taxon>
        <taxon>Limulidae</taxon>
        <taxon>Limulus</taxon>
    </lineage>
</organism>
<dbReference type="PANTHER" id="PTHR12156">
    <property type="entry name" value="PLECKSTRIN HOMOLOGY-LIKE DOMAIN, FAMILY B, MEMBER 3"/>
    <property type="match status" value="1"/>
</dbReference>
<evidence type="ECO:0000313" key="8">
    <source>
        <dbReference type="RefSeq" id="XP_022241651.1"/>
    </source>
</evidence>
<dbReference type="Gene3D" id="2.60.200.20">
    <property type="match status" value="1"/>
</dbReference>
<dbReference type="CDD" id="cd22713">
    <property type="entry name" value="FHA_PHLB1"/>
    <property type="match status" value="1"/>
</dbReference>
<evidence type="ECO:0000313" key="9">
    <source>
        <dbReference type="RefSeq" id="XP_022241652.1"/>
    </source>
</evidence>
<dbReference type="PROSITE" id="PS50003">
    <property type="entry name" value="PH_DOMAIN"/>
    <property type="match status" value="1"/>
</dbReference>
<dbReference type="SMART" id="SM00233">
    <property type="entry name" value="PH"/>
    <property type="match status" value="1"/>
</dbReference>
<dbReference type="GeneID" id="106459444"/>